<dbReference type="AlphaFoldDB" id="M1WTC0"/>
<keyword evidence="2" id="KW-1185">Reference proteome</keyword>
<organism evidence="1 2">
    <name type="scientific">Pseudodesulfovibrio piezophilus (strain DSM 21447 / JCM 15486 / C1TLV30)</name>
    <name type="common">Desulfovibrio piezophilus</name>
    <dbReference type="NCBI Taxonomy" id="1322246"/>
    <lineage>
        <taxon>Bacteria</taxon>
        <taxon>Pseudomonadati</taxon>
        <taxon>Thermodesulfobacteriota</taxon>
        <taxon>Desulfovibrionia</taxon>
        <taxon>Desulfovibrionales</taxon>
        <taxon>Desulfovibrionaceae</taxon>
    </lineage>
</organism>
<accession>M1WTC0</accession>
<dbReference type="STRING" id="1322246.BN4_12192"/>
<evidence type="ECO:0000313" key="1">
    <source>
        <dbReference type="EMBL" id="CCH49427.1"/>
    </source>
</evidence>
<proteinExistence type="predicted"/>
<dbReference type="HOGENOM" id="CLU_3098163_0_0_7"/>
<dbReference type="Proteomes" id="UP000011724">
    <property type="component" value="Chromosome"/>
</dbReference>
<dbReference type="KEGG" id="dpi:BN4_12192"/>
<reference evidence="2" key="2">
    <citation type="journal article" date="2013" name="Stand. Genomic Sci.">
        <title>Complete genome sequence of Desulfocapsa sulfexigens, a marine deltaproteobacterium specialized in disproportionating inorganic sulfur compounds.</title>
        <authorList>
            <person name="Finster K.W."/>
            <person name="Kjeldsen K.U."/>
            <person name="Kube M."/>
            <person name="Reinhardt R."/>
            <person name="Mussmann M."/>
            <person name="Amann R."/>
            <person name="Schreiber L."/>
        </authorList>
    </citation>
    <scope>NUCLEOTIDE SEQUENCE [LARGE SCALE GENOMIC DNA]</scope>
    <source>
        <strain evidence="2">DSM 10523 / SB164P1</strain>
    </source>
</reference>
<dbReference type="OrthoDB" id="9972715at2"/>
<gene>
    <name evidence="1" type="ordered locus">BN4_12192</name>
</gene>
<dbReference type="PATRIC" id="fig|879567.3.peg.2338"/>
<dbReference type="RefSeq" id="WP_015415471.1">
    <property type="nucleotide sequence ID" value="NC_020409.1"/>
</dbReference>
<protein>
    <submittedName>
        <fullName evidence="1">Uncharacterized protein</fullName>
    </submittedName>
</protein>
<reference evidence="1 2" key="1">
    <citation type="journal article" date="2013" name="PLoS ONE">
        <title>The first genomic and proteomic characterization of a deep-sea sulfate reducer: insights into the piezophilic lifestyle of Desulfovibrio piezophilus.</title>
        <authorList>
            <person name="Pradel N."/>
            <person name="Ji B."/>
            <person name="Gimenez G."/>
            <person name="Talla E."/>
            <person name="Lenoble P."/>
            <person name="Garel M."/>
            <person name="Tamburini C."/>
            <person name="Fourquet P."/>
            <person name="Lebrun R."/>
            <person name="Bertin P."/>
            <person name="Denis Y."/>
            <person name="Pophillat M."/>
            <person name="Barbe V."/>
            <person name="Ollivier B."/>
            <person name="Dolla A."/>
        </authorList>
    </citation>
    <scope>NUCLEOTIDE SEQUENCE [LARGE SCALE GENOMIC DNA]</scope>
    <source>
        <strain evidence="2">DSM 10523 / SB164P1</strain>
    </source>
</reference>
<evidence type="ECO:0000313" key="2">
    <source>
        <dbReference type="Proteomes" id="UP000011724"/>
    </source>
</evidence>
<sequence>MYRAKTPFSWVYLVQPEDSTTERRGWFNELCKTSLWIGMSVLVSIGMSQLT</sequence>
<name>M1WTC0_PSEP2</name>
<dbReference type="EMBL" id="FO203427">
    <property type="protein sequence ID" value="CCH49427.1"/>
    <property type="molecule type" value="Genomic_DNA"/>
</dbReference>